<dbReference type="Proteomes" id="UP000803844">
    <property type="component" value="Unassembled WGS sequence"/>
</dbReference>
<dbReference type="EMBL" id="MU032345">
    <property type="protein sequence ID" value="KAF3768909.1"/>
    <property type="molecule type" value="Genomic_DNA"/>
</dbReference>
<keyword evidence="3" id="KW-1185">Reference proteome</keyword>
<dbReference type="GeneID" id="63841367"/>
<reference evidence="2" key="1">
    <citation type="journal article" date="2020" name="Phytopathology">
        <title>Genome sequence of the chestnut blight fungus Cryphonectria parasitica EP155: A fundamental resource for an archetypical invasive plant pathogen.</title>
        <authorList>
            <person name="Crouch J.A."/>
            <person name="Dawe A."/>
            <person name="Aerts A."/>
            <person name="Barry K."/>
            <person name="Churchill A.C.L."/>
            <person name="Grimwood J."/>
            <person name="Hillman B."/>
            <person name="Milgroom M.G."/>
            <person name="Pangilinan J."/>
            <person name="Smith M."/>
            <person name="Salamov A."/>
            <person name="Schmutz J."/>
            <person name="Yadav J."/>
            <person name="Grigoriev I.V."/>
            <person name="Nuss D."/>
        </authorList>
    </citation>
    <scope>NUCLEOTIDE SEQUENCE</scope>
    <source>
        <strain evidence="2">EP155</strain>
    </source>
</reference>
<feature type="compositionally biased region" description="Low complexity" evidence="1">
    <location>
        <begin position="448"/>
        <end position="457"/>
    </location>
</feature>
<feature type="region of interest" description="Disordered" evidence="1">
    <location>
        <begin position="1"/>
        <end position="21"/>
    </location>
</feature>
<evidence type="ECO:0008006" key="4">
    <source>
        <dbReference type="Google" id="ProtNLM"/>
    </source>
</evidence>
<organism evidence="2 3">
    <name type="scientific">Cryphonectria parasitica (strain ATCC 38755 / EP155)</name>
    <dbReference type="NCBI Taxonomy" id="660469"/>
    <lineage>
        <taxon>Eukaryota</taxon>
        <taxon>Fungi</taxon>
        <taxon>Dikarya</taxon>
        <taxon>Ascomycota</taxon>
        <taxon>Pezizomycotina</taxon>
        <taxon>Sordariomycetes</taxon>
        <taxon>Sordariomycetidae</taxon>
        <taxon>Diaporthales</taxon>
        <taxon>Cryphonectriaceae</taxon>
        <taxon>Cryphonectria-Endothia species complex</taxon>
        <taxon>Cryphonectria</taxon>
    </lineage>
</organism>
<proteinExistence type="predicted"/>
<comment type="caution">
    <text evidence="2">The sequence shown here is derived from an EMBL/GenBank/DDBJ whole genome shotgun (WGS) entry which is preliminary data.</text>
</comment>
<dbReference type="AlphaFoldDB" id="A0A9P4Y8H1"/>
<evidence type="ECO:0000256" key="1">
    <source>
        <dbReference type="SAM" id="MobiDB-lite"/>
    </source>
</evidence>
<evidence type="ECO:0000313" key="3">
    <source>
        <dbReference type="Proteomes" id="UP000803844"/>
    </source>
</evidence>
<feature type="region of interest" description="Disordered" evidence="1">
    <location>
        <begin position="429"/>
        <end position="473"/>
    </location>
</feature>
<accession>A0A9P4Y8H1</accession>
<evidence type="ECO:0000313" key="2">
    <source>
        <dbReference type="EMBL" id="KAF3768909.1"/>
    </source>
</evidence>
<feature type="compositionally biased region" description="Acidic residues" evidence="1">
    <location>
        <begin position="1"/>
        <end position="13"/>
    </location>
</feature>
<dbReference type="OrthoDB" id="5387895at2759"/>
<protein>
    <recommendedName>
        <fullName evidence="4">SWIM-type domain-containing protein</fullName>
    </recommendedName>
</protein>
<gene>
    <name evidence="2" type="ORF">M406DRAFT_44074</name>
</gene>
<name>A0A9P4Y8H1_CRYP1</name>
<dbReference type="RefSeq" id="XP_040779870.1">
    <property type="nucleotide sequence ID" value="XM_040924238.1"/>
</dbReference>
<sequence length="473" mass="52175">MEEDEDEDEDEDSSTTVFSPATKINYDISNLDPDTQSEVRQLFRETPASEPPSLVLQWCQLNQEQGNKDSQFYAFQLHEMVPRSIRIGSPGSKYSSPRCNCMQDSDKPCRHLIYLLDQINAISSDQIKDMQVQQLGPSGASTGMGQPFERISNFHLDLLSSSLHCDVGSPDSKTEANPVRLEETREILATVAKSDADDLAIKHYRNDVFEKGGSNLRDHDIITYDDLTKTVAKMLVTNNDFFAYFLKLLPSSSKARDPFRKIQQHIDRVLGALDAYSQQPLSYGKEATTDSAEGPRDVSWATAHVLGAVSRIKGLLQNRDDAPSPSERASAARTLVQILHTIVFDWNRDLPLSTLAPGNNLYWRLIGSQSSAASSAFVLDTLSQLPEQNQWIETLEDIEAQLSTCGPPAGYMRRLRDLIALMRSSRPAATPTRSGFVKQGASRADATRGGSSVGSKRSSGDGSGRQGGAKRAR</sequence>